<feature type="region of interest" description="Disordered" evidence="1">
    <location>
        <begin position="40"/>
        <end position="78"/>
    </location>
</feature>
<evidence type="ECO:0000256" key="1">
    <source>
        <dbReference type="SAM" id="MobiDB-lite"/>
    </source>
</evidence>
<accession>A0AB38E8Q5</accession>
<gene>
    <name evidence="2" type="ORF">XAP6984_1000036</name>
    <name evidence="3" type="ORF">XAP7430_990037</name>
</gene>
<dbReference type="EMBL" id="OCYT01000003">
    <property type="protein sequence ID" value="SON75434.1"/>
    <property type="molecule type" value="Genomic_DNA"/>
</dbReference>
<dbReference type="AlphaFoldDB" id="A0AB38E8Q5"/>
<sequence>MAGCRCGGALWCKLSGDMQQVGMLRGTVCSMAVNAFAQPGAASPVPSPPPSRRSGALIPSPIGTLSSQMGATVPRRGG</sequence>
<dbReference type="EMBL" id="OCYS01000159">
    <property type="protein sequence ID" value="SON93232.1"/>
    <property type="molecule type" value="Genomic_DNA"/>
</dbReference>
<proteinExistence type="predicted"/>
<evidence type="ECO:0000313" key="5">
    <source>
        <dbReference type="Proteomes" id="UP000234181"/>
    </source>
</evidence>
<evidence type="ECO:0000313" key="2">
    <source>
        <dbReference type="EMBL" id="SON75434.1"/>
    </source>
</evidence>
<evidence type="ECO:0000313" key="3">
    <source>
        <dbReference type="EMBL" id="SON93232.1"/>
    </source>
</evidence>
<name>A0AB38E8Q5_XANCH</name>
<dbReference type="Proteomes" id="UP000234181">
    <property type="component" value="Unassembled WGS sequence"/>
</dbReference>
<evidence type="ECO:0000313" key="4">
    <source>
        <dbReference type="Proteomes" id="UP000234166"/>
    </source>
</evidence>
<comment type="caution">
    <text evidence="3">The sequence shown here is derived from an EMBL/GenBank/DDBJ whole genome shotgun (WGS) entry which is preliminary data.</text>
</comment>
<protein>
    <submittedName>
        <fullName evidence="3">Uncharacterized protein</fullName>
    </submittedName>
</protein>
<dbReference type="Proteomes" id="UP000234166">
    <property type="component" value="Unassembled WGS sequence"/>
</dbReference>
<organism evidence="3 4">
    <name type="scientific">Xanthomonas campestris pv. phaseoli</name>
    <dbReference type="NCBI Taxonomy" id="317013"/>
    <lineage>
        <taxon>Bacteria</taxon>
        <taxon>Pseudomonadati</taxon>
        <taxon>Pseudomonadota</taxon>
        <taxon>Gammaproteobacteria</taxon>
        <taxon>Lysobacterales</taxon>
        <taxon>Lysobacteraceae</taxon>
        <taxon>Xanthomonas</taxon>
    </lineage>
</organism>
<keyword evidence="5" id="KW-1185">Reference proteome</keyword>
<reference evidence="4 5" key="1">
    <citation type="submission" date="2017-10" db="EMBL/GenBank/DDBJ databases">
        <authorList>
            <person name="Regsiter A."/>
            <person name="William W."/>
        </authorList>
    </citation>
    <scope>NUCLEOTIDE SEQUENCE [LARGE SCALE GENOMIC DNA]</scope>
    <source>
        <strain evidence="2 5">CFBP6984</strain>
        <strain evidence="3 4">CFBP7430</strain>
    </source>
</reference>